<dbReference type="GO" id="GO:0016747">
    <property type="term" value="F:acyltransferase activity, transferring groups other than amino-acyl groups"/>
    <property type="evidence" value="ECO:0007669"/>
    <property type="project" value="InterPro"/>
</dbReference>
<proteinExistence type="predicted"/>
<keyword evidence="2" id="KW-0012">Acyltransferase</keyword>
<dbReference type="Gene3D" id="3.40.630.30">
    <property type="match status" value="1"/>
</dbReference>
<dbReference type="EMBL" id="JAERWK010000019">
    <property type="protein sequence ID" value="MBM9468451.1"/>
    <property type="molecule type" value="Genomic_DNA"/>
</dbReference>
<keyword evidence="5" id="KW-1185">Reference proteome</keyword>
<accession>A0A938Y9D3</accession>
<keyword evidence="1" id="KW-0808">Transferase</keyword>
<comment type="caution">
    <text evidence="4">The sequence shown here is derived from an EMBL/GenBank/DDBJ whole genome shotgun (WGS) entry which is preliminary data.</text>
</comment>
<name>A0A938Y9D3_9ACTN</name>
<reference evidence="4" key="1">
    <citation type="submission" date="2021-01" db="EMBL/GenBank/DDBJ databases">
        <title>YIM 132084 draft genome.</title>
        <authorList>
            <person name="An D."/>
        </authorList>
    </citation>
    <scope>NUCLEOTIDE SEQUENCE</scope>
    <source>
        <strain evidence="4">YIM 132084</strain>
    </source>
</reference>
<dbReference type="Proteomes" id="UP000663792">
    <property type="component" value="Unassembled WGS sequence"/>
</dbReference>
<gene>
    <name evidence="4" type="ORF">JL106_14295</name>
</gene>
<evidence type="ECO:0000256" key="1">
    <source>
        <dbReference type="ARBA" id="ARBA00022679"/>
    </source>
</evidence>
<protein>
    <submittedName>
        <fullName evidence="4">N-acetyltransferase</fullName>
    </submittedName>
</protein>
<dbReference type="RefSeq" id="WP_205261412.1">
    <property type="nucleotide sequence ID" value="NZ_JAERWK010000019.1"/>
</dbReference>
<organism evidence="4 5">
    <name type="scientific">Nakamurella leprariae</name>
    <dbReference type="NCBI Taxonomy" id="2803911"/>
    <lineage>
        <taxon>Bacteria</taxon>
        <taxon>Bacillati</taxon>
        <taxon>Actinomycetota</taxon>
        <taxon>Actinomycetes</taxon>
        <taxon>Nakamurellales</taxon>
        <taxon>Nakamurellaceae</taxon>
        <taxon>Nakamurella</taxon>
    </lineage>
</organism>
<dbReference type="AlphaFoldDB" id="A0A938Y9D3"/>
<dbReference type="InterPro" id="IPR000182">
    <property type="entry name" value="GNAT_dom"/>
</dbReference>
<dbReference type="PROSITE" id="PS51186">
    <property type="entry name" value="GNAT"/>
    <property type="match status" value="1"/>
</dbReference>
<evidence type="ECO:0000259" key="3">
    <source>
        <dbReference type="PROSITE" id="PS51186"/>
    </source>
</evidence>
<sequence>MPDAQPPAVPSSELPAPVVRPATVADAERLSEIHRPYVLETTITFDEQPWPPSHWAGRIEAITADGWPFLVVEDGPVGGVGGDRRVVGFAYVSAFRPKAAYRHTVEDTIYLDGASTGRGLGRLLLDALLEQAAAAGARQVIAVISDPGAESSIRLHRRAGFVDAGRLRAVGRKLGRWVDTVNLQRSLDGPAGSGSVAG</sequence>
<evidence type="ECO:0000313" key="5">
    <source>
        <dbReference type="Proteomes" id="UP000663792"/>
    </source>
</evidence>
<evidence type="ECO:0000256" key="2">
    <source>
        <dbReference type="ARBA" id="ARBA00023315"/>
    </source>
</evidence>
<dbReference type="SUPFAM" id="SSF55729">
    <property type="entry name" value="Acyl-CoA N-acyltransferases (Nat)"/>
    <property type="match status" value="1"/>
</dbReference>
<dbReference type="PANTHER" id="PTHR43072">
    <property type="entry name" value="N-ACETYLTRANSFERASE"/>
    <property type="match status" value="1"/>
</dbReference>
<dbReference type="InterPro" id="IPR016181">
    <property type="entry name" value="Acyl_CoA_acyltransferase"/>
</dbReference>
<dbReference type="Pfam" id="PF00583">
    <property type="entry name" value="Acetyltransf_1"/>
    <property type="match status" value="1"/>
</dbReference>
<feature type="domain" description="N-acetyltransferase" evidence="3">
    <location>
        <begin position="17"/>
        <end position="188"/>
    </location>
</feature>
<dbReference type="PANTHER" id="PTHR43072:SF23">
    <property type="entry name" value="UPF0039 PROTEIN C11D3.02C"/>
    <property type="match status" value="1"/>
</dbReference>
<evidence type="ECO:0000313" key="4">
    <source>
        <dbReference type="EMBL" id="MBM9468451.1"/>
    </source>
</evidence>